<evidence type="ECO:0000259" key="10">
    <source>
        <dbReference type="PROSITE" id="PS50828"/>
    </source>
</evidence>
<dbReference type="EMBL" id="JAOQJU010000019">
    <property type="protein sequence ID" value="MCU6687423.1"/>
    <property type="molecule type" value="Genomic_DNA"/>
</dbReference>
<accession>A0ABT2RPS9</accession>
<comment type="function">
    <text evidence="8">Endonuclease that is involved in the suppression of homologous recombination and thus may have a key role in the control of bacterial genetic diversity.</text>
</comment>
<dbReference type="InterPro" id="IPR005747">
    <property type="entry name" value="MutS2"/>
</dbReference>
<keyword evidence="6 8" id="KW-0694">RNA-binding</keyword>
<feature type="binding site" evidence="8">
    <location>
        <begin position="333"/>
        <end position="340"/>
    </location>
    <ligand>
        <name>ATP</name>
        <dbReference type="ChEBI" id="CHEBI:30616"/>
    </ligand>
</feature>
<dbReference type="InterPro" id="IPR027417">
    <property type="entry name" value="P-loop_NTPase"/>
</dbReference>
<dbReference type="EC" id="3.1.-.-" evidence="8"/>
<evidence type="ECO:0000256" key="4">
    <source>
        <dbReference type="ARBA" id="ARBA00022801"/>
    </source>
</evidence>
<organism evidence="11 12">
    <name type="scientific">Dorea acetigenes</name>
    <dbReference type="NCBI Taxonomy" id="2981787"/>
    <lineage>
        <taxon>Bacteria</taxon>
        <taxon>Bacillati</taxon>
        <taxon>Bacillota</taxon>
        <taxon>Clostridia</taxon>
        <taxon>Lachnospirales</taxon>
        <taxon>Lachnospiraceae</taxon>
        <taxon>Dorea</taxon>
    </lineage>
</organism>
<dbReference type="PROSITE" id="PS50828">
    <property type="entry name" value="SMR"/>
    <property type="match status" value="1"/>
</dbReference>
<gene>
    <name evidence="8" type="primary">mutS2</name>
    <name evidence="8" type="synonym">rqcU</name>
    <name evidence="11" type="ORF">OCV99_12930</name>
</gene>
<evidence type="ECO:0000256" key="1">
    <source>
        <dbReference type="ARBA" id="ARBA00022722"/>
    </source>
</evidence>
<dbReference type="RefSeq" id="WP_158371123.1">
    <property type="nucleotide sequence ID" value="NZ_JAOQJU010000019.1"/>
</dbReference>
<keyword evidence="9" id="KW-0175">Coiled coil</keyword>
<dbReference type="InterPro" id="IPR000432">
    <property type="entry name" value="DNA_mismatch_repair_MutS_C"/>
</dbReference>
<dbReference type="InterPro" id="IPR046893">
    <property type="entry name" value="MSSS"/>
</dbReference>
<dbReference type="SMART" id="SM00463">
    <property type="entry name" value="SMR"/>
    <property type="match status" value="1"/>
</dbReference>
<dbReference type="Gene3D" id="3.30.1370.110">
    <property type="match status" value="1"/>
</dbReference>
<dbReference type="InterPro" id="IPR007696">
    <property type="entry name" value="DNA_mismatch_repair_MutS_core"/>
</dbReference>
<protein>
    <recommendedName>
        <fullName evidence="8">Endonuclease MutS2</fullName>
        <ecNumber evidence="8">3.1.-.-</ecNumber>
    </recommendedName>
    <alternativeName>
        <fullName evidence="8">Ribosome-associated protein quality control-upstream factor</fullName>
        <shortName evidence="8">RQC-upstream factor</shortName>
        <shortName evidence="8">RqcU</shortName>
        <ecNumber evidence="8">3.6.4.-</ecNumber>
    </alternativeName>
</protein>
<dbReference type="PANTHER" id="PTHR48466:SF2">
    <property type="entry name" value="OS10G0509000 PROTEIN"/>
    <property type="match status" value="1"/>
</dbReference>
<dbReference type="SMART" id="SM00533">
    <property type="entry name" value="MUTSd"/>
    <property type="match status" value="1"/>
</dbReference>
<feature type="domain" description="Smr" evidence="10">
    <location>
        <begin position="716"/>
        <end position="791"/>
    </location>
</feature>
<dbReference type="Pfam" id="PF00488">
    <property type="entry name" value="MutS_V"/>
    <property type="match status" value="1"/>
</dbReference>
<reference evidence="11 12" key="1">
    <citation type="journal article" date="2021" name="ISME Commun">
        <title>Automated analysis of genomic sequences facilitates high-throughput and comprehensive description of bacteria.</title>
        <authorList>
            <person name="Hitch T.C.A."/>
        </authorList>
    </citation>
    <scope>NUCLEOTIDE SEQUENCE [LARGE SCALE GENOMIC DNA]</scope>
    <source>
        <strain evidence="11 12">Sanger_03</strain>
    </source>
</reference>
<evidence type="ECO:0000256" key="3">
    <source>
        <dbReference type="ARBA" id="ARBA00022741"/>
    </source>
</evidence>
<dbReference type="InterPro" id="IPR045076">
    <property type="entry name" value="MutS"/>
</dbReference>
<dbReference type="PIRSF" id="PIRSF005814">
    <property type="entry name" value="MutS_YshD"/>
    <property type="match status" value="1"/>
</dbReference>
<keyword evidence="1 8" id="KW-0540">Nuclease</keyword>
<evidence type="ECO:0000256" key="9">
    <source>
        <dbReference type="SAM" id="Coils"/>
    </source>
</evidence>
<evidence type="ECO:0000256" key="5">
    <source>
        <dbReference type="ARBA" id="ARBA00022840"/>
    </source>
</evidence>
<comment type="subunit">
    <text evidence="8">Homodimer. Binds to stalled ribosomes, contacting rRNA.</text>
</comment>
<evidence type="ECO:0000256" key="8">
    <source>
        <dbReference type="HAMAP-Rule" id="MF_00092"/>
    </source>
</evidence>
<evidence type="ECO:0000256" key="7">
    <source>
        <dbReference type="ARBA" id="ARBA00023125"/>
    </source>
</evidence>
<dbReference type="Gene3D" id="3.40.50.300">
    <property type="entry name" value="P-loop containing nucleotide triphosphate hydrolases"/>
    <property type="match status" value="1"/>
</dbReference>
<dbReference type="SUPFAM" id="SSF48334">
    <property type="entry name" value="DNA repair protein MutS, domain III"/>
    <property type="match status" value="1"/>
</dbReference>
<comment type="function">
    <text evidence="8">Acts as a ribosome collision sensor, splitting the ribosome into its 2 subunits. Detects stalled/collided 70S ribosomes which it binds and splits by an ATP-hydrolysis driven conformational change. Acts upstream of the ribosome quality control system (RQC), a ribosome-associated complex that mediates the extraction of incompletely synthesized nascent chains from stalled ribosomes and their subsequent degradation. Probably generates substrates for RQC.</text>
</comment>
<dbReference type="PROSITE" id="PS00486">
    <property type="entry name" value="DNA_MISMATCH_REPAIR_2"/>
    <property type="match status" value="1"/>
</dbReference>
<evidence type="ECO:0000313" key="11">
    <source>
        <dbReference type="EMBL" id="MCU6687423.1"/>
    </source>
</evidence>
<dbReference type="CDD" id="cd06503">
    <property type="entry name" value="ATP-synt_Fo_b"/>
    <property type="match status" value="1"/>
</dbReference>
<keyword evidence="8 11" id="KW-0255">Endonuclease</keyword>
<keyword evidence="12" id="KW-1185">Reference proteome</keyword>
<keyword evidence="5 8" id="KW-0067">ATP-binding</keyword>
<evidence type="ECO:0000256" key="6">
    <source>
        <dbReference type="ARBA" id="ARBA00022884"/>
    </source>
</evidence>
<evidence type="ECO:0000313" key="12">
    <source>
        <dbReference type="Proteomes" id="UP001652431"/>
    </source>
</evidence>
<dbReference type="GO" id="GO:0004519">
    <property type="term" value="F:endonuclease activity"/>
    <property type="evidence" value="ECO:0007669"/>
    <property type="project" value="UniProtKB-KW"/>
</dbReference>
<evidence type="ECO:0000256" key="2">
    <source>
        <dbReference type="ARBA" id="ARBA00022730"/>
    </source>
</evidence>
<name>A0ABT2RPS9_9FIRM</name>
<feature type="coiled-coil region" evidence="9">
    <location>
        <begin position="517"/>
        <end position="622"/>
    </location>
</feature>
<dbReference type="SUPFAM" id="SSF52540">
    <property type="entry name" value="P-loop containing nucleoside triphosphate hydrolases"/>
    <property type="match status" value="1"/>
</dbReference>
<comment type="caution">
    <text evidence="11">The sequence shown here is derived from an EMBL/GenBank/DDBJ whole genome shotgun (WGS) entry which is preliminary data.</text>
</comment>
<dbReference type="EC" id="3.6.4.-" evidence="8"/>
<dbReference type="PANTHER" id="PTHR48466">
    <property type="entry name" value="OS10G0509000 PROTEIN-RELATED"/>
    <property type="match status" value="1"/>
</dbReference>
<dbReference type="InterPro" id="IPR002625">
    <property type="entry name" value="Smr_dom"/>
</dbReference>
<keyword evidence="4 8" id="KW-0378">Hydrolase</keyword>
<keyword evidence="7 8" id="KW-0238">DNA-binding</keyword>
<dbReference type="SUPFAM" id="SSF160443">
    <property type="entry name" value="SMR domain-like"/>
    <property type="match status" value="1"/>
</dbReference>
<proteinExistence type="inferred from homology"/>
<dbReference type="CDD" id="cd03280">
    <property type="entry name" value="ABC_MutS2"/>
    <property type="match status" value="1"/>
</dbReference>
<dbReference type="SMART" id="SM00534">
    <property type="entry name" value="MUTSac"/>
    <property type="match status" value="1"/>
</dbReference>
<keyword evidence="3 8" id="KW-0547">Nucleotide-binding</keyword>
<dbReference type="HAMAP" id="MF_00092">
    <property type="entry name" value="MutS2"/>
    <property type="match status" value="1"/>
</dbReference>
<sequence>MNKKTLTKLEYNKIMDLLTEEATTPGGEKKCRYLKPMTDLAKIETAQEQTAAAFTRIVKKGRLSLSGCYPVEDSMKRLEIGAALGAGELLRICKLLEAASRAKSYGRHETTDENADCLDVYFEQIEPLTALASEIRLCIISEEEISDDASSTLKHIRRSIGQLNDKVHSTLAGLVNGSLRNYLQDAIITMRGDRYCIPVKAEYRGQVQGLIHDQSSTGSTLFIEPMAVVKLNNDLKELYGKEQEEIQVILARLSEDAAQYVEPIRTNYRILTELDFIFAKGNLALSMNASKPIFNKERRIHIREGRHPLLDKKKVVPITVTLGDSFDLLIVTGPNTGGKTVSLKTVGLFTLMGQAGLHIPALDRSELGIFEDVYADIGDEQSIEQSLSTFSSHMTNIVSFLKKVKNDSLVLFDELGAGTDPTEGAALAIAILNHLHQQGIRTMATTHYSELKVFALSTPGVENACCEFDVETLRPTYHLLIGIPGKSNAFAISKKLGLPEYIINEARTHLSEQDESFEDLLTDLESSRRTIEKEQAEISAYKRELEQLKTETRKKQEKLEEQRERILKEANEKAHAILLEAKEVADETMKNFRKFGKENVSAADMERERERLRKQIASTGSKVAIEKQRPKKQHKPSDFKLGESVKVLSLNLTGTVSSLPDAKGNLTVQMGILRSQVNISDLEIIEEVPSYSAKNMRRTSQGKLKMSKSYSVSTEINLLGKTVDEAIAELDKYLDDAYLAHLSSVRIVHGKGTGALRNGIHNYLKRQKHVKNYHLAAFGEGDAGVTIVEFK</sequence>
<comment type="similarity">
    <text evidence="8">Belongs to the DNA mismatch repair MutS family. MutS2 subfamily.</text>
</comment>
<dbReference type="Pfam" id="PF01713">
    <property type="entry name" value="Smr"/>
    <property type="match status" value="1"/>
</dbReference>
<dbReference type="Pfam" id="PF20297">
    <property type="entry name" value="MSSS"/>
    <property type="match status" value="1"/>
</dbReference>
<keyword evidence="2 8" id="KW-0699">rRNA-binding</keyword>
<dbReference type="InterPro" id="IPR036063">
    <property type="entry name" value="Smr_dom_sf"/>
</dbReference>
<dbReference type="Proteomes" id="UP001652431">
    <property type="component" value="Unassembled WGS sequence"/>
</dbReference>
<dbReference type="InterPro" id="IPR036187">
    <property type="entry name" value="DNA_mismatch_repair_MutS_sf"/>
</dbReference>
<dbReference type="NCBIfam" id="TIGR01069">
    <property type="entry name" value="mutS2"/>
    <property type="match status" value="1"/>
</dbReference>